<evidence type="ECO:0000313" key="2">
    <source>
        <dbReference type="EMBL" id="KAG4418826.1"/>
    </source>
</evidence>
<dbReference type="OrthoDB" id="3473305at2759"/>
<evidence type="ECO:0000313" key="3">
    <source>
        <dbReference type="Proteomes" id="UP000664132"/>
    </source>
</evidence>
<sequence>MANTTSTNSFAPLPGSASRTALMTFTCFVKLPPELRVMIWEVVANQPRNIDIRARGDDPEEDLCTAEVPPLKFWTTQPVPGVLHANQEARQVGLKFYELSFGAQRFPGDVHDHPLAHEHPLATWAFNVYQRSFADSYGTAATTLIHGDVFHDEILLYYDGRLGINLDIFGFTEVTEENIAKLEEGTPTDRKKLLVRLIIEGDHRDLMDNSVA</sequence>
<keyword evidence="3" id="KW-1185">Reference proteome</keyword>
<name>A0A8H7W5X6_9HELO</name>
<evidence type="ECO:0000259" key="1">
    <source>
        <dbReference type="Pfam" id="PF20150"/>
    </source>
</evidence>
<organism evidence="2 3">
    <name type="scientific">Cadophora malorum</name>
    <dbReference type="NCBI Taxonomy" id="108018"/>
    <lineage>
        <taxon>Eukaryota</taxon>
        <taxon>Fungi</taxon>
        <taxon>Dikarya</taxon>
        <taxon>Ascomycota</taxon>
        <taxon>Pezizomycotina</taxon>
        <taxon>Leotiomycetes</taxon>
        <taxon>Helotiales</taxon>
        <taxon>Ploettnerulaceae</taxon>
        <taxon>Cadophora</taxon>
    </lineage>
</organism>
<dbReference type="AlphaFoldDB" id="A0A8H7W5X6"/>
<protein>
    <recommendedName>
        <fullName evidence="1">2EXR domain-containing protein</fullName>
    </recommendedName>
</protein>
<dbReference type="InterPro" id="IPR045518">
    <property type="entry name" value="2EXR"/>
</dbReference>
<reference evidence="2" key="1">
    <citation type="submission" date="2021-02" db="EMBL/GenBank/DDBJ databases">
        <title>Genome sequence Cadophora malorum strain M34.</title>
        <authorList>
            <person name="Stefanovic E."/>
            <person name="Vu D."/>
            <person name="Scully C."/>
            <person name="Dijksterhuis J."/>
            <person name="Roader J."/>
            <person name="Houbraken J."/>
        </authorList>
    </citation>
    <scope>NUCLEOTIDE SEQUENCE</scope>
    <source>
        <strain evidence="2">M34</strain>
    </source>
</reference>
<dbReference type="PANTHER" id="PTHR35910">
    <property type="entry name" value="2EXR DOMAIN-CONTAINING PROTEIN"/>
    <property type="match status" value="1"/>
</dbReference>
<dbReference type="Proteomes" id="UP000664132">
    <property type="component" value="Unassembled WGS sequence"/>
</dbReference>
<gene>
    <name evidence="2" type="ORF">IFR04_008031</name>
</gene>
<accession>A0A8H7W5X6</accession>
<proteinExistence type="predicted"/>
<feature type="domain" description="2EXR" evidence="1">
    <location>
        <begin position="25"/>
        <end position="105"/>
    </location>
</feature>
<dbReference type="Pfam" id="PF20150">
    <property type="entry name" value="2EXR"/>
    <property type="match status" value="1"/>
</dbReference>
<dbReference type="EMBL" id="JAFJYH010000119">
    <property type="protein sequence ID" value="KAG4418826.1"/>
    <property type="molecule type" value="Genomic_DNA"/>
</dbReference>
<dbReference type="PANTHER" id="PTHR35910:SF6">
    <property type="entry name" value="2EXR DOMAIN-CONTAINING PROTEIN"/>
    <property type="match status" value="1"/>
</dbReference>
<comment type="caution">
    <text evidence="2">The sequence shown here is derived from an EMBL/GenBank/DDBJ whole genome shotgun (WGS) entry which is preliminary data.</text>
</comment>